<evidence type="ECO:0000313" key="10">
    <source>
        <dbReference type="Proteomes" id="UP000441389"/>
    </source>
</evidence>
<keyword evidence="2" id="KW-0813">Transport</keyword>
<dbReference type="GO" id="GO:0022857">
    <property type="term" value="F:transmembrane transporter activity"/>
    <property type="evidence" value="ECO:0007669"/>
    <property type="project" value="InterPro"/>
</dbReference>
<dbReference type="AlphaFoldDB" id="A0A6I4J5N7"/>
<evidence type="ECO:0000256" key="3">
    <source>
        <dbReference type="ARBA" id="ARBA00022475"/>
    </source>
</evidence>
<feature type="transmembrane region" description="Helical" evidence="7">
    <location>
        <begin position="166"/>
        <end position="187"/>
    </location>
</feature>
<evidence type="ECO:0000256" key="1">
    <source>
        <dbReference type="ARBA" id="ARBA00004651"/>
    </source>
</evidence>
<comment type="subcellular location">
    <subcellularLocation>
        <location evidence="1">Cell membrane</location>
        <topology evidence="1">Multi-pass membrane protein</topology>
    </subcellularLocation>
</comment>
<dbReference type="InterPro" id="IPR011701">
    <property type="entry name" value="MFS"/>
</dbReference>
<feature type="transmembrane region" description="Helical" evidence="7">
    <location>
        <begin position="349"/>
        <end position="366"/>
    </location>
</feature>
<dbReference type="EMBL" id="WQMS01000020">
    <property type="protein sequence ID" value="MVO79514.1"/>
    <property type="molecule type" value="Genomic_DNA"/>
</dbReference>
<comment type="caution">
    <text evidence="9">The sequence shown here is derived from an EMBL/GenBank/DDBJ whole genome shotgun (WGS) entry which is preliminary data.</text>
</comment>
<feature type="transmembrane region" description="Helical" evidence="7">
    <location>
        <begin position="295"/>
        <end position="317"/>
    </location>
</feature>
<feature type="transmembrane region" description="Helical" evidence="7">
    <location>
        <begin position="194"/>
        <end position="213"/>
    </location>
</feature>
<feature type="transmembrane region" description="Helical" evidence="7">
    <location>
        <begin position="219"/>
        <end position="238"/>
    </location>
</feature>
<keyword evidence="4 7" id="KW-0812">Transmembrane</keyword>
<evidence type="ECO:0000256" key="7">
    <source>
        <dbReference type="SAM" id="Phobius"/>
    </source>
</evidence>
<feature type="transmembrane region" description="Helical" evidence="7">
    <location>
        <begin position="399"/>
        <end position="416"/>
    </location>
</feature>
<sequence>MNARTSRERAAIAAVLSAMALVVLDAGIVNVALPTIGRTFAETPARSLLVVTVYQLALVIGLLPCAHAADRIGYRRLFLSGLIVFSSSSLLCALAPTLPLLVAARFFQGLGGAAIMALGIALLRFALGRDRLGFAIAWNALVVALCSALAPTIGALILSFASWRLLFVSTLPMAAIALAASPSLPVVKTDGAPVDLVGVSLYAGAASCAIMAAELARSTPLIAFGVAVAAIFCGCLLFRRDRTKLAPLVPLDLLAMRPFRNSVVASIFFFTGQSAGLLGLTFYLQLSLGRSATTAGLVIVAWPAGVAVTSRLAGWLADRFETRWICATGGLVFGSGIAGAALWPVGQTVAPLAACALICGIGFGLFQVPNNRTMFLAAPANRSAAAGGLQGTARLTGQTAGALLVTFVVSAAPLSIAPRVAMGLAGLSAVIAAWASWLRTAPPRSREGARRTDHCPALGQRRSVNDGTARRTHWCDSVSLLPCRSACSGQRPNRSLFDSVRVPHTGPLAMGRLEEESMKAFHAAASLACLVLPLSGTPAKAPAVSQAAPAFAVEQVAIGAPVHRTALVIWRPAGLVEANAAGANGKKFPLVVMSHGTGAGPTAHIDTAQALAAAGFIVAAPMHPGDNFQDDSNVGRPEWMANRSHDVSSTIDYMTGEWPSHAQVDGKKVGMFGLSAGATTALISLGGVPDLGRLAPHCAAHPEFVCKIIPPQADPAGAAAPRWTHDPRVAAAVIAAPGLGFLFEPAGLAKVQAPIQLWVGSEDDTVPYETNAAVVRRLLPHSPEFHQVDGAVHLSFLAPCTPESPPQICQDRKGFDRAAFHEEFNRSVVGFFRQHLTGKNVGR</sequence>
<keyword evidence="5 7" id="KW-1133">Transmembrane helix</keyword>
<dbReference type="PROSITE" id="PS50850">
    <property type="entry name" value="MFS"/>
    <property type="match status" value="1"/>
</dbReference>
<dbReference type="Gene3D" id="3.40.50.1820">
    <property type="entry name" value="alpha/beta hydrolase"/>
    <property type="match status" value="1"/>
</dbReference>
<gene>
    <name evidence="9" type="ORF">GON01_16400</name>
</gene>
<evidence type="ECO:0000259" key="8">
    <source>
        <dbReference type="PROSITE" id="PS50850"/>
    </source>
</evidence>
<feature type="transmembrane region" description="Helical" evidence="7">
    <location>
        <begin position="134"/>
        <end position="160"/>
    </location>
</feature>
<proteinExistence type="predicted"/>
<evidence type="ECO:0000256" key="6">
    <source>
        <dbReference type="ARBA" id="ARBA00023136"/>
    </source>
</evidence>
<keyword evidence="10" id="KW-1185">Reference proteome</keyword>
<dbReference type="Gene3D" id="1.20.1720.10">
    <property type="entry name" value="Multidrug resistance protein D"/>
    <property type="match status" value="1"/>
</dbReference>
<protein>
    <submittedName>
        <fullName evidence="9">MFS transporter</fullName>
    </submittedName>
</protein>
<name>A0A6I4J5N7_9SPHN</name>
<dbReference type="GO" id="GO:0005886">
    <property type="term" value="C:plasma membrane"/>
    <property type="evidence" value="ECO:0007669"/>
    <property type="project" value="UniProtKB-SubCell"/>
</dbReference>
<dbReference type="PANTHER" id="PTHR42718:SF46">
    <property type="entry name" value="BLR6921 PROTEIN"/>
    <property type="match status" value="1"/>
</dbReference>
<evidence type="ECO:0000256" key="5">
    <source>
        <dbReference type="ARBA" id="ARBA00022989"/>
    </source>
</evidence>
<dbReference type="InterPro" id="IPR029058">
    <property type="entry name" value="AB_hydrolase_fold"/>
</dbReference>
<accession>A0A6I4J5N7</accession>
<feature type="transmembrane region" description="Helical" evidence="7">
    <location>
        <begin position="12"/>
        <end position="33"/>
    </location>
</feature>
<dbReference type="SUPFAM" id="SSF53474">
    <property type="entry name" value="alpha/beta-Hydrolases"/>
    <property type="match status" value="1"/>
</dbReference>
<organism evidence="9 10">
    <name type="scientific">Sphingomonas horti</name>
    <dbReference type="NCBI Taxonomy" id="2682842"/>
    <lineage>
        <taxon>Bacteria</taxon>
        <taxon>Pseudomonadati</taxon>
        <taxon>Pseudomonadota</taxon>
        <taxon>Alphaproteobacteria</taxon>
        <taxon>Sphingomonadales</taxon>
        <taxon>Sphingomonadaceae</taxon>
        <taxon>Sphingomonas</taxon>
    </lineage>
</organism>
<dbReference type="Gene3D" id="1.20.1250.20">
    <property type="entry name" value="MFS general substrate transporter like domains"/>
    <property type="match status" value="1"/>
</dbReference>
<keyword evidence="3" id="KW-1003">Cell membrane</keyword>
<dbReference type="RefSeq" id="WP_157028449.1">
    <property type="nucleotide sequence ID" value="NZ_WQMS01000020.1"/>
</dbReference>
<dbReference type="SUPFAM" id="SSF103473">
    <property type="entry name" value="MFS general substrate transporter"/>
    <property type="match status" value="1"/>
</dbReference>
<evidence type="ECO:0000256" key="2">
    <source>
        <dbReference type="ARBA" id="ARBA00022448"/>
    </source>
</evidence>
<feature type="transmembrane region" description="Helical" evidence="7">
    <location>
        <begin position="45"/>
        <end position="65"/>
    </location>
</feature>
<dbReference type="Pfam" id="PF07690">
    <property type="entry name" value="MFS_1"/>
    <property type="match status" value="2"/>
</dbReference>
<feature type="transmembrane region" description="Helical" evidence="7">
    <location>
        <begin position="324"/>
        <end position="343"/>
    </location>
</feature>
<evidence type="ECO:0000256" key="4">
    <source>
        <dbReference type="ARBA" id="ARBA00022692"/>
    </source>
</evidence>
<evidence type="ECO:0000313" key="9">
    <source>
        <dbReference type="EMBL" id="MVO79514.1"/>
    </source>
</evidence>
<reference evidence="9 10" key="1">
    <citation type="submission" date="2019-12" db="EMBL/GenBank/DDBJ databases">
        <authorList>
            <person name="Huq M.A."/>
        </authorList>
    </citation>
    <scope>NUCLEOTIDE SEQUENCE [LARGE SCALE GENOMIC DNA]</scope>
    <source>
        <strain evidence="9 10">MAH-20</strain>
    </source>
</reference>
<dbReference type="Proteomes" id="UP000441389">
    <property type="component" value="Unassembled WGS sequence"/>
</dbReference>
<dbReference type="PANTHER" id="PTHR42718">
    <property type="entry name" value="MAJOR FACILITATOR SUPERFAMILY MULTIDRUG TRANSPORTER MFSC"/>
    <property type="match status" value="1"/>
</dbReference>
<feature type="transmembrane region" description="Helical" evidence="7">
    <location>
        <begin position="77"/>
        <end position="100"/>
    </location>
</feature>
<feature type="transmembrane region" description="Helical" evidence="7">
    <location>
        <begin position="259"/>
        <end position="283"/>
    </location>
</feature>
<keyword evidence="6 7" id="KW-0472">Membrane</keyword>
<dbReference type="InterPro" id="IPR020846">
    <property type="entry name" value="MFS_dom"/>
</dbReference>
<dbReference type="Pfam" id="PF03403">
    <property type="entry name" value="PAF-AH_p_II"/>
    <property type="match status" value="1"/>
</dbReference>
<dbReference type="CDD" id="cd17321">
    <property type="entry name" value="MFS_MMR_MDR_like"/>
    <property type="match status" value="1"/>
</dbReference>
<dbReference type="InterPro" id="IPR036259">
    <property type="entry name" value="MFS_trans_sf"/>
</dbReference>
<feature type="domain" description="Major facilitator superfamily (MFS) profile" evidence="8">
    <location>
        <begin position="11"/>
        <end position="444"/>
    </location>
</feature>
<feature type="transmembrane region" description="Helical" evidence="7">
    <location>
        <begin position="106"/>
        <end position="127"/>
    </location>
</feature>